<proteinExistence type="predicted"/>
<evidence type="ECO:0000313" key="2">
    <source>
        <dbReference type="EMBL" id="KAF3331283.1"/>
    </source>
</evidence>
<dbReference type="Proteomes" id="UP000623129">
    <property type="component" value="Unassembled WGS sequence"/>
</dbReference>
<reference evidence="2" key="1">
    <citation type="submission" date="2020-01" db="EMBL/GenBank/DDBJ databases">
        <title>Genome sequence of Kobresia littledalei, the first chromosome-level genome in the family Cyperaceae.</title>
        <authorList>
            <person name="Qu G."/>
        </authorList>
    </citation>
    <scope>NUCLEOTIDE SEQUENCE</scope>
    <source>
        <strain evidence="2">C.B.Clarke</strain>
        <tissue evidence="2">Leaf</tissue>
    </source>
</reference>
<accession>A0A833R8T0</accession>
<dbReference type="AlphaFoldDB" id="A0A833R8T0"/>
<comment type="caution">
    <text evidence="2">The sequence shown here is derived from an EMBL/GenBank/DDBJ whole genome shotgun (WGS) entry which is preliminary data.</text>
</comment>
<sequence length="114" mass="12589">MMNVQWESAKSIPEVEAPEEAGSSSQMPHDELTDESCSLELPKVSKEDIKQMILELNNLRIEAHLGLDDSLSHLLSDENDTGSDRLSPLAKHIVEKISSVGNPSSHDRVSEILK</sequence>
<evidence type="ECO:0000313" key="3">
    <source>
        <dbReference type="Proteomes" id="UP000623129"/>
    </source>
</evidence>
<feature type="region of interest" description="Disordered" evidence="1">
    <location>
        <begin position="1"/>
        <end position="39"/>
    </location>
</feature>
<gene>
    <name evidence="2" type="ORF">FCM35_KLT02689</name>
</gene>
<dbReference type="EMBL" id="SWLB01000012">
    <property type="protein sequence ID" value="KAF3331283.1"/>
    <property type="molecule type" value="Genomic_DNA"/>
</dbReference>
<protein>
    <submittedName>
        <fullName evidence="2">Uncharacterized protein</fullName>
    </submittedName>
</protein>
<name>A0A833R8T0_9POAL</name>
<organism evidence="2 3">
    <name type="scientific">Carex littledalei</name>
    <dbReference type="NCBI Taxonomy" id="544730"/>
    <lineage>
        <taxon>Eukaryota</taxon>
        <taxon>Viridiplantae</taxon>
        <taxon>Streptophyta</taxon>
        <taxon>Embryophyta</taxon>
        <taxon>Tracheophyta</taxon>
        <taxon>Spermatophyta</taxon>
        <taxon>Magnoliopsida</taxon>
        <taxon>Liliopsida</taxon>
        <taxon>Poales</taxon>
        <taxon>Cyperaceae</taxon>
        <taxon>Cyperoideae</taxon>
        <taxon>Cariceae</taxon>
        <taxon>Carex</taxon>
        <taxon>Carex subgen. Euthyceras</taxon>
    </lineage>
</organism>
<keyword evidence="3" id="KW-1185">Reference proteome</keyword>
<evidence type="ECO:0000256" key="1">
    <source>
        <dbReference type="SAM" id="MobiDB-lite"/>
    </source>
</evidence>